<dbReference type="InterPro" id="IPR027304">
    <property type="entry name" value="Trigger_fact/SurA_dom_sf"/>
</dbReference>
<feature type="domain" description="PpiC" evidence="13">
    <location>
        <begin position="349"/>
        <end position="457"/>
    </location>
</feature>
<keyword evidence="6 12" id="KW-0472">Membrane</keyword>
<dbReference type="PANTHER" id="PTHR47529">
    <property type="entry name" value="PEPTIDYL-PROLYL CIS-TRANS ISOMERASE D"/>
    <property type="match status" value="1"/>
</dbReference>
<evidence type="ECO:0000256" key="9">
    <source>
        <dbReference type="ARBA" id="ARBA00040743"/>
    </source>
</evidence>
<proteinExistence type="inferred from homology"/>
<evidence type="ECO:0000313" key="15">
    <source>
        <dbReference type="EMBL" id="GJM52900.1"/>
    </source>
</evidence>
<comment type="similarity">
    <text evidence="8">Belongs to the PpiD chaperone family.</text>
</comment>
<sequence length="710" mass="79157">MAILEKIRKRTFFLILTIGLALFAFVVSGLFDKNMGQMPTSIGKVNGEEIPMNTFRTQVENTLNNMGRNQNIGTMYVVNMLWQQAVQGKILDQQFEKLGITIGKDQIFAALAQSPAIAQDPQFQNANGIFDPNKFAQFVANLKTSNPEGFRQWQMQEDQLAESAKRQMYLSLVRAGLGATASEGEAYYHQEADKVDIKYVTIPYTSIADSVIKISDKEIQNYIDEHKKEYKQENGRNIQFVYIKEEASDTDKQEIKDMINRVNTPQIRYNSSTQANDTIVGFALVSKEDIADFVNTNSDIAFDSLYISKEKLSGAFADPLYNLNINEIYGPYEDNGYYKLSRMLGKISNAEVRASHILISFKEAPNASALSKEVTRTKEEARAKAENILAEARKSGADFEQLARDNSDDTSTANGDLNFFSRGQMVKPFNDYVFSNKVGDIGLVETDFGFHIIKITDSKEGVQLATIARQIEPSEKTRNDIFVKVSNFESKAFENPTKFGEIAQKESLLVLPADNLGEMSEDIIGLGNNRSIVQWAFKKDTKVGDIERFNVKDGYVVAQLTKKIEKGTASVADARALVTPILIKQEKAKRLMAQLKGNTIDQIASSAKQENIRLAEGLTQKSPMILGVGLEPKVVGTAFALSANKLSKPIEGENGVYVIVVTKKEIAPALPNYGSYTNTLRTMKMNRATTDLFSALEESAKIEDYRNLAY</sequence>
<name>A0AAV5AQQ4_9FLAO</name>
<keyword evidence="7" id="KW-0143">Chaperone</keyword>
<keyword evidence="11 14" id="KW-0413">Isomerase</keyword>
<evidence type="ECO:0000256" key="10">
    <source>
        <dbReference type="ARBA" id="ARBA00042775"/>
    </source>
</evidence>
<evidence type="ECO:0000256" key="2">
    <source>
        <dbReference type="ARBA" id="ARBA00022475"/>
    </source>
</evidence>
<dbReference type="InterPro" id="IPR052029">
    <property type="entry name" value="PpiD_chaperone"/>
</dbReference>
<evidence type="ECO:0000256" key="1">
    <source>
        <dbReference type="ARBA" id="ARBA00004382"/>
    </source>
</evidence>
<evidence type="ECO:0000313" key="14">
    <source>
        <dbReference type="EMBL" id="GJM49617.1"/>
    </source>
</evidence>
<dbReference type="EMBL" id="BQKA01000011">
    <property type="protein sequence ID" value="GJM49617.1"/>
    <property type="molecule type" value="Genomic_DNA"/>
</dbReference>
<evidence type="ECO:0000256" key="3">
    <source>
        <dbReference type="ARBA" id="ARBA00022519"/>
    </source>
</evidence>
<evidence type="ECO:0000256" key="11">
    <source>
        <dbReference type="PROSITE-ProRule" id="PRU00278"/>
    </source>
</evidence>
<keyword evidence="4 12" id="KW-0812">Transmembrane</keyword>
<dbReference type="PANTHER" id="PTHR47529:SF1">
    <property type="entry name" value="PERIPLASMIC CHAPERONE PPID"/>
    <property type="match status" value="1"/>
</dbReference>
<dbReference type="PROSITE" id="PS50198">
    <property type="entry name" value="PPIC_PPIASE_2"/>
    <property type="match status" value="1"/>
</dbReference>
<comment type="caution">
    <text evidence="14">The sequence shown here is derived from an EMBL/GenBank/DDBJ whole genome shotgun (WGS) entry which is preliminary data.</text>
</comment>
<keyword evidence="17" id="KW-1185">Reference proteome</keyword>
<evidence type="ECO:0000256" key="7">
    <source>
        <dbReference type="ARBA" id="ARBA00023186"/>
    </source>
</evidence>
<dbReference type="Gene3D" id="3.10.50.40">
    <property type="match status" value="1"/>
</dbReference>
<keyword evidence="3" id="KW-0997">Cell inner membrane</keyword>
<feature type="transmembrane region" description="Helical" evidence="12">
    <location>
        <begin position="12"/>
        <end position="31"/>
    </location>
</feature>
<dbReference type="SUPFAM" id="SSF109998">
    <property type="entry name" value="Triger factor/SurA peptide-binding domain-like"/>
    <property type="match status" value="1"/>
</dbReference>
<evidence type="ECO:0000256" key="12">
    <source>
        <dbReference type="SAM" id="Phobius"/>
    </source>
</evidence>
<evidence type="ECO:0000313" key="16">
    <source>
        <dbReference type="Proteomes" id="UP001207736"/>
    </source>
</evidence>
<gene>
    <name evidence="14" type="ORF">RCZ15_05920</name>
    <name evidence="15" type="ORF">RCZ16_12170</name>
</gene>
<evidence type="ECO:0000313" key="17">
    <source>
        <dbReference type="Proteomes" id="UP001208692"/>
    </source>
</evidence>
<evidence type="ECO:0000256" key="4">
    <source>
        <dbReference type="ARBA" id="ARBA00022692"/>
    </source>
</evidence>
<keyword evidence="2" id="KW-1003">Cell membrane</keyword>
<dbReference type="SUPFAM" id="SSF54534">
    <property type="entry name" value="FKBP-like"/>
    <property type="match status" value="1"/>
</dbReference>
<dbReference type="InterPro" id="IPR000297">
    <property type="entry name" value="PPIase_PpiC"/>
</dbReference>
<dbReference type="EMBL" id="BQKB01000022">
    <property type="protein sequence ID" value="GJM52900.1"/>
    <property type="molecule type" value="Genomic_DNA"/>
</dbReference>
<dbReference type="GO" id="GO:0005886">
    <property type="term" value="C:plasma membrane"/>
    <property type="evidence" value="ECO:0007669"/>
    <property type="project" value="UniProtKB-SubCell"/>
</dbReference>
<dbReference type="Pfam" id="PF13616">
    <property type="entry name" value="Rotamase_3"/>
    <property type="match status" value="1"/>
</dbReference>
<reference evidence="14 17" key="1">
    <citation type="submission" date="2021-11" db="EMBL/GenBank/DDBJ databases">
        <title>Draft genome sequence of Capnocytophaga sp. strain KC07075 isolated from cat oral cavity.</title>
        <authorList>
            <person name="Suzuki M."/>
            <person name="Imaoka K."/>
            <person name="Kimura M."/>
            <person name="Morikawa S."/>
            <person name="Maeda K."/>
        </authorList>
    </citation>
    <scope>NUCLEOTIDE SEQUENCE</scope>
    <source>
        <strain evidence="14">KC07075</strain>
        <strain evidence="15 17">KC07079</strain>
    </source>
</reference>
<dbReference type="Proteomes" id="UP001208692">
    <property type="component" value="Unassembled WGS sequence"/>
</dbReference>
<dbReference type="InterPro" id="IPR046357">
    <property type="entry name" value="PPIase_dom_sf"/>
</dbReference>
<accession>A0AAV5AQQ4</accession>
<comment type="subcellular location">
    <subcellularLocation>
        <location evidence="1">Cell inner membrane</location>
        <topology evidence="1">Single-pass type II membrane protein</topology>
        <orientation evidence="1">Periplasmic side</orientation>
    </subcellularLocation>
</comment>
<evidence type="ECO:0000256" key="8">
    <source>
        <dbReference type="ARBA" id="ARBA00038408"/>
    </source>
</evidence>
<dbReference type="RefSeq" id="WP_264845231.1">
    <property type="nucleotide sequence ID" value="NZ_BPMA01000006.1"/>
</dbReference>
<dbReference type="AlphaFoldDB" id="A0AAV5AQQ4"/>
<keyword evidence="11" id="KW-0697">Rotamase</keyword>
<keyword evidence="5 12" id="KW-1133">Transmembrane helix</keyword>
<dbReference type="Pfam" id="PF13623">
    <property type="entry name" value="SurA_N_2"/>
    <property type="match status" value="1"/>
</dbReference>
<evidence type="ECO:0000256" key="6">
    <source>
        <dbReference type="ARBA" id="ARBA00023136"/>
    </source>
</evidence>
<dbReference type="GO" id="GO:0003755">
    <property type="term" value="F:peptidyl-prolyl cis-trans isomerase activity"/>
    <property type="evidence" value="ECO:0007669"/>
    <property type="project" value="UniProtKB-KW"/>
</dbReference>
<evidence type="ECO:0000256" key="5">
    <source>
        <dbReference type="ARBA" id="ARBA00022989"/>
    </source>
</evidence>
<dbReference type="Proteomes" id="UP001207736">
    <property type="component" value="Unassembled WGS sequence"/>
</dbReference>
<protein>
    <recommendedName>
        <fullName evidence="9">Periplasmic chaperone PpiD</fullName>
    </recommendedName>
    <alternativeName>
        <fullName evidence="10">Periplasmic folding chaperone</fullName>
    </alternativeName>
</protein>
<evidence type="ECO:0000259" key="13">
    <source>
        <dbReference type="PROSITE" id="PS50198"/>
    </source>
</evidence>
<organism evidence="14 16">
    <name type="scientific">Capnocytophaga catalasegens</name>
    <dbReference type="NCBI Taxonomy" id="1004260"/>
    <lineage>
        <taxon>Bacteria</taxon>
        <taxon>Pseudomonadati</taxon>
        <taxon>Bacteroidota</taxon>
        <taxon>Flavobacteriia</taxon>
        <taxon>Flavobacteriales</taxon>
        <taxon>Flavobacteriaceae</taxon>
        <taxon>Capnocytophaga</taxon>
    </lineage>
</organism>